<dbReference type="Pfam" id="PF00437">
    <property type="entry name" value="T2SSE"/>
    <property type="match status" value="1"/>
</dbReference>
<dbReference type="GO" id="GO:0005524">
    <property type="term" value="F:ATP binding"/>
    <property type="evidence" value="ECO:0007669"/>
    <property type="project" value="UniProtKB-KW"/>
</dbReference>
<dbReference type="RefSeq" id="WP_145023205.1">
    <property type="nucleotide sequence ID" value="NZ_VLLN01000015.1"/>
</dbReference>
<evidence type="ECO:0000256" key="6">
    <source>
        <dbReference type="ARBA" id="ARBA00022741"/>
    </source>
</evidence>
<evidence type="ECO:0000256" key="7">
    <source>
        <dbReference type="ARBA" id="ARBA00022840"/>
    </source>
</evidence>
<proteinExistence type="inferred from homology"/>
<comment type="similarity">
    <text evidence="2">Belongs to the GSP E family.</text>
</comment>
<accession>A0A562VLB7</accession>
<evidence type="ECO:0000256" key="4">
    <source>
        <dbReference type="ARBA" id="ARBA00022490"/>
    </source>
</evidence>
<keyword evidence="10" id="KW-1185">Reference proteome</keyword>
<evidence type="ECO:0000313" key="9">
    <source>
        <dbReference type="EMBL" id="TWJ18665.1"/>
    </source>
</evidence>
<evidence type="ECO:0000256" key="1">
    <source>
        <dbReference type="ARBA" id="ARBA00004496"/>
    </source>
</evidence>
<keyword evidence="7" id="KW-0067">ATP-binding</keyword>
<feature type="domain" description="Bacterial type II secretion system protein E" evidence="8">
    <location>
        <begin position="194"/>
        <end position="208"/>
    </location>
</feature>
<dbReference type="Gene3D" id="3.30.450.90">
    <property type="match status" value="1"/>
</dbReference>
<evidence type="ECO:0000256" key="3">
    <source>
        <dbReference type="ARBA" id="ARBA00022448"/>
    </source>
</evidence>
<dbReference type="InterPro" id="IPR003593">
    <property type="entry name" value="AAA+_ATPase"/>
</dbReference>
<dbReference type="InterPro" id="IPR001482">
    <property type="entry name" value="T2SS/T4SS_dom"/>
</dbReference>
<comment type="caution">
    <text evidence="9">The sequence shown here is derived from an EMBL/GenBank/DDBJ whole genome shotgun (WGS) entry which is preliminary data.</text>
</comment>
<dbReference type="PROSITE" id="PS00662">
    <property type="entry name" value="T2SP_E"/>
    <property type="match status" value="1"/>
</dbReference>
<protein>
    <submittedName>
        <fullName evidence="9">Pilus retraction ATPase PilT</fullName>
    </submittedName>
</protein>
<evidence type="ECO:0000256" key="2">
    <source>
        <dbReference type="ARBA" id="ARBA00006611"/>
    </source>
</evidence>
<gene>
    <name evidence="9" type="ORF">JN12_02483</name>
</gene>
<dbReference type="Proteomes" id="UP000319449">
    <property type="component" value="Unassembled WGS sequence"/>
</dbReference>
<dbReference type="SUPFAM" id="SSF52540">
    <property type="entry name" value="P-loop containing nucleoside triphosphate hydrolases"/>
    <property type="match status" value="1"/>
</dbReference>
<keyword evidence="4" id="KW-0963">Cytoplasm</keyword>
<dbReference type="AlphaFoldDB" id="A0A562VLB7"/>
<name>A0A562VLB7_9BACT</name>
<dbReference type="InterPro" id="IPR050921">
    <property type="entry name" value="T4SS_GSP_E_ATPase"/>
</dbReference>
<dbReference type="InterPro" id="IPR027417">
    <property type="entry name" value="P-loop_NTPase"/>
</dbReference>
<dbReference type="PANTHER" id="PTHR30486:SF6">
    <property type="entry name" value="TYPE IV PILUS RETRACTATION ATPASE PILT"/>
    <property type="match status" value="1"/>
</dbReference>
<dbReference type="GO" id="GO:0005737">
    <property type="term" value="C:cytoplasm"/>
    <property type="evidence" value="ECO:0007669"/>
    <property type="project" value="UniProtKB-SubCell"/>
</dbReference>
<dbReference type="EMBL" id="VLLN01000015">
    <property type="protein sequence ID" value="TWJ18665.1"/>
    <property type="molecule type" value="Genomic_DNA"/>
</dbReference>
<dbReference type="NCBIfam" id="TIGR01420">
    <property type="entry name" value="pilT_fam"/>
    <property type="match status" value="1"/>
</dbReference>
<keyword evidence="6" id="KW-0547">Nucleotide-binding</keyword>
<dbReference type="GO" id="GO:0016887">
    <property type="term" value="F:ATP hydrolysis activity"/>
    <property type="evidence" value="ECO:0007669"/>
    <property type="project" value="InterPro"/>
</dbReference>
<evidence type="ECO:0000313" key="10">
    <source>
        <dbReference type="Proteomes" id="UP000319449"/>
    </source>
</evidence>
<evidence type="ECO:0000259" key="8">
    <source>
        <dbReference type="PROSITE" id="PS00662"/>
    </source>
</evidence>
<dbReference type="Gene3D" id="3.40.50.300">
    <property type="entry name" value="P-loop containing nucleotide triphosphate hydrolases"/>
    <property type="match status" value="1"/>
</dbReference>
<keyword evidence="5" id="KW-1029">Fimbrium biogenesis</keyword>
<evidence type="ECO:0000256" key="5">
    <source>
        <dbReference type="ARBA" id="ARBA00022558"/>
    </source>
</evidence>
<reference evidence="9 10" key="1">
    <citation type="submission" date="2019-07" db="EMBL/GenBank/DDBJ databases">
        <title>Genomic Encyclopedia of Archaeal and Bacterial Type Strains, Phase II (KMG-II): from individual species to whole genera.</title>
        <authorList>
            <person name="Goeker M."/>
        </authorList>
    </citation>
    <scope>NUCLEOTIDE SEQUENCE [LARGE SCALE GENOMIC DNA]</scope>
    <source>
        <strain evidence="9 10">ATCC BAA-1139</strain>
    </source>
</reference>
<organism evidence="9 10">
    <name type="scientific">Geobacter argillaceus</name>
    <dbReference type="NCBI Taxonomy" id="345631"/>
    <lineage>
        <taxon>Bacteria</taxon>
        <taxon>Pseudomonadati</taxon>
        <taxon>Thermodesulfobacteriota</taxon>
        <taxon>Desulfuromonadia</taxon>
        <taxon>Geobacterales</taxon>
        <taxon>Geobacteraceae</taxon>
        <taxon>Geobacter</taxon>
    </lineage>
</organism>
<keyword evidence="3" id="KW-0813">Transport</keyword>
<comment type="subcellular location">
    <subcellularLocation>
        <location evidence="1">Cytoplasm</location>
    </subcellularLocation>
</comment>
<sequence>MARIDSLFRMMKEQGASDLHLSTGNPPIFRLHGEMVRLNYKPLTHEELTGILYEILNEKQKAYFEEKKDLDFAYAIPDLARFRANYLMQHRGVAAVFRIIPSKILSADDLGLPEGVRKMTQFKKGLVLVTGPTGSGKSTTLAAMIDLINATRKEHILTLEDPLEFIHENKESLINQRQIGEHTESFSSALRAALREDPDIILVGEMRDLETISLAMSAAETGHLVFGTLHTNTAAKTIDRIIDVFPTDQQEQVRAMLSESLKGVVCQQLLKTSDGKGRVAALEIMLGTPAVGNLIREAKTFQIPSIIQTAKKDGMQLMDQHLLDLLKTKRINPEEAYRCSIDKKQFEQYLPNQPAA</sequence>
<dbReference type="InterPro" id="IPR006321">
    <property type="entry name" value="PilT/PilU"/>
</dbReference>
<dbReference type="OrthoDB" id="9805147at2"/>
<dbReference type="FunFam" id="3.40.50.300:FF:000872">
    <property type="entry name" value="Twitching motility protein PilT"/>
    <property type="match status" value="1"/>
</dbReference>
<dbReference type="SMART" id="SM00382">
    <property type="entry name" value="AAA"/>
    <property type="match status" value="1"/>
</dbReference>
<dbReference type="CDD" id="cd01131">
    <property type="entry name" value="PilT"/>
    <property type="match status" value="1"/>
</dbReference>
<dbReference type="PANTHER" id="PTHR30486">
    <property type="entry name" value="TWITCHING MOTILITY PROTEIN PILT"/>
    <property type="match status" value="1"/>
</dbReference>